<dbReference type="RefSeq" id="WP_092817275.1">
    <property type="nucleotide sequence ID" value="NZ_FNWU01000007.1"/>
</dbReference>
<dbReference type="Proteomes" id="UP000199215">
    <property type="component" value="Unassembled WGS sequence"/>
</dbReference>
<sequence length="125" mass="14088">MVRDSASFEDAPSLQTVLDALNDADCRAILRETAEPMTATELIDTCDIPKSTLYRKLELLSDALLVREQDTINPGGGRTTKYERDFDDVMISMDEDNDFSVTVERPPRNADERLADLWSKMGDEL</sequence>
<dbReference type="InterPro" id="IPR036390">
    <property type="entry name" value="WH_DNA-bd_sf"/>
</dbReference>
<dbReference type="EMBL" id="FNWU01000007">
    <property type="protein sequence ID" value="SEH55944.1"/>
    <property type="molecule type" value="Genomic_DNA"/>
</dbReference>
<proteinExistence type="predicted"/>
<dbReference type="AlphaFoldDB" id="A0A1H6J235"/>
<keyword evidence="2" id="KW-1185">Reference proteome</keyword>
<dbReference type="Gene3D" id="1.10.10.10">
    <property type="entry name" value="Winged helix-like DNA-binding domain superfamily/Winged helix DNA-binding domain"/>
    <property type="match status" value="1"/>
</dbReference>
<dbReference type="STRING" id="1267564.SAMN05192561_10719"/>
<dbReference type="SUPFAM" id="SSF46785">
    <property type="entry name" value="Winged helix' DNA-binding domain"/>
    <property type="match status" value="1"/>
</dbReference>
<protein>
    <submittedName>
        <fullName evidence="1">Helix-turn-helix domain-containing protein</fullName>
    </submittedName>
</protein>
<dbReference type="OrthoDB" id="10985at2157"/>
<organism evidence="1 2">
    <name type="scientific">Halopenitus malekzadehii</name>
    <dbReference type="NCBI Taxonomy" id="1267564"/>
    <lineage>
        <taxon>Archaea</taxon>
        <taxon>Methanobacteriati</taxon>
        <taxon>Methanobacteriota</taxon>
        <taxon>Stenosarchaea group</taxon>
        <taxon>Halobacteria</taxon>
        <taxon>Halobacteriales</taxon>
        <taxon>Haloferacaceae</taxon>
        <taxon>Halopenitus</taxon>
    </lineage>
</organism>
<dbReference type="Pfam" id="PF12840">
    <property type="entry name" value="HTH_20"/>
    <property type="match status" value="1"/>
</dbReference>
<name>A0A1H6J235_9EURY</name>
<accession>A0A1H6J235</accession>
<evidence type="ECO:0000313" key="1">
    <source>
        <dbReference type="EMBL" id="SEH55944.1"/>
    </source>
</evidence>
<dbReference type="InterPro" id="IPR036388">
    <property type="entry name" value="WH-like_DNA-bd_sf"/>
</dbReference>
<reference evidence="1 2" key="1">
    <citation type="submission" date="2016-10" db="EMBL/GenBank/DDBJ databases">
        <authorList>
            <person name="de Groot N.N."/>
        </authorList>
    </citation>
    <scope>NUCLEOTIDE SEQUENCE [LARGE SCALE GENOMIC DNA]</scope>
    <source>
        <strain evidence="1 2">IBRC-M10418</strain>
    </source>
</reference>
<gene>
    <name evidence="1" type="ORF">SAMN05192561_10719</name>
</gene>
<evidence type="ECO:0000313" key="2">
    <source>
        <dbReference type="Proteomes" id="UP000199215"/>
    </source>
</evidence>